<feature type="domain" description="Mating factor alpha precursor N-terminal" evidence="2">
    <location>
        <begin position="1"/>
        <end position="85"/>
    </location>
</feature>
<dbReference type="InterPro" id="IPR008675">
    <property type="entry name" value="Mating_factor_alpha_N"/>
</dbReference>
<reference evidence="3" key="2">
    <citation type="journal article" date="2011" name="FEMS Yeast Res.">
        <title>Characterization of alpha-factor pheromone and pheromone receptor genes of Ashbya gossypii.</title>
        <authorList>
            <person name="Wendland J."/>
            <person name="Dunkler A."/>
            <person name="Walther A."/>
        </authorList>
    </citation>
    <scope>NUCLEOTIDE SEQUENCE</scope>
</reference>
<gene>
    <name evidence="3" type="primary">MFalpha2</name>
</gene>
<feature type="chain" id="PRO_5003411480" evidence="1">
    <location>
        <begin position="19"/>
        <end position="147"/>
    </location>
</feature>
<proteinExistence type="predicted"/>
<reference evidence="3" key="1">
    <citation type="submission" date="2010-09" db="EMBL/GenBank/DDBJ databases">
        <authorList>
            <person name="Wendland J.W."/>
        </authorList>
    </citation>
    <scope>NUCLEOTIDE SEQUENCE</scope>
</reference>
<evidence type="ECO:0000259" key="2">
    <source>
        <dbReference type="Pfam" id="PF05436"/>
    </source>
</evidence>
<organism evidence="3">
    <name type="scientific">Eremothecium cymbalariae</name>
    <dbReference type="NCBI Taxonomy" id="45285"/>
    <lineage>
        <taxon>Eukaryota</taxon>
        <taxon>Fungi</taxon>
        <taxon>Dikarya</taxon>
        <taxon>Ascomycota</taxon>
        <taxon>Saccharomycotina</taxon>
        <taxon>Saccharomycetes</taxon>
        <taxon>Saccharomycetales</taxon>
        <taxon>Saccharomycetaceae</taxon>
        <taxon>Eremothecium</taxon>
    </lineage>
</organism>
<dbReference type="GO" id="GO:0000772">
    <property type="term" value="F:mating pheromone activity"/>
    <property type="evidence" value="ECO:0007669"/>
    <property type="project" value="InterPro"/>
</dbReference>
<dbReference type="EMBL" id="HQ266578">
    <property type="protein sequence ID" value="ADZ57213.1"/>
    <property type="molecule type" value="Genomic_DNA"/>
</dbReference>
<dbReference type="Pfam" id="PF04648">
    <property type="entry name" value="MF_alpha"/>
    <property type="match status" value="3"/>
</dbReference>
<protein>
    <submittedName>
        <fullName evidence="3">Alpha factor pheromone preproprotein</fullName>
    </submittedName>
</protein>
<dbReference type="OMA" id="WHWLRFN"/>
<dbReference type="AlphaFoldDB" id="G0XP55"/>
<keyword evidence="1" id="KW-0732">Signal</keyword>
<dbReference type="Pfam" id="PF05436">
    <property type="entry name" value="MF_alpha_N"/>
    <property type="match status" value="1"/>
</dbReference>
<dbReference type="InterPro" id="IPR006742">
    <property type="entry name" value="Mating_factor_alpha_C"/>
</dbReference>
<dbReference type="GO" id="GO:0007618">
    <property type="term" value="P:mating"/>
    <property type="evidence" value="ECO:0007669"/>
    <property type="project" value="InterPro"/>
</dbReference>
<accession>G0XP55</accession>
<dbReference type="GO" id="GO:0005576">
    <property type="term" value="C:extracellular region"/>
    <property type="evidence" value="ECO:0007669"/>
    <property type="project" value="InterPro"/>
</dbReference>
<feature type="signal peptide" evidence="1">
    <location>
        <begin position="1"/>
        <end position="18"/>
    </location>
</feature>
<sequence>MKLSSLLPILAAATTAIAAPVQTQGAESHLNIPQEAVLGFIDLGNGNDIQVTTILNGTQNGILLFNSTVANAAAAPSDSTLAKRDADAWHWLRFNRGEPMYKRSASADADAWHWLRFSKGEPLHRRNADADADAWHWLRFNRGEPMY</sequence>
<evidence type="ECO:0000256" key="1">
    <source>
        <dbReference type="SAM" id="SignalP"/>
    </source>
</evidence>
<evidence type="ECO:0000313" key="3">
    <source>
        <dbReference type="EMBL" id="ADZ57213.1"/>
    </source>
</evidence>
<name>G0XP55_9SACH</name>